<organism evidence="1 2">
    <name type="scientific">Pyricularia oryzae</name>
    <name type="common">Rice blast fungus</name>
    <name type="synonym">Magnaporthe oryzae</name>
    <dbReference type="NCBI Taxonomy" id="318829"/>
    <lineage>
        <taxon>Eukaryota</taxon>
        <taxon>Fungi</taxon>
        <taxon>Dikarya</taxon>
        <taxon>Ascomycota</taxon>
        <taxon>Pezizomycotina</taxon>
        <taxon>Sordariomycetes</taxon>
        <taxon>Sordariomycetidae</taxon>
        <taxon>Magnaporthales</taxon>
        <taxon>Pyriculariaceae</taxon>
        <taxon>Pyricularia</taxon>
    </lineage>
</organism>
<gene>
    <name evidence="1" type="ORF">PoMZ_00663</name>
</gene>
<proteinExistence type="predicted"/>
<dbReference type="AlphaFoldDB" id="A0A4P7N3Z8"/>
<accession>A0A4P7N3Z8</accession>
<evidence type="ECO:0000313" key="1">
    <source>
        <dbReference type="EMBL" id="QBZ55761.1"/>
    </source>
</evidence>
<reference evidence="1 2" key="1">
    <citation type="journal article" date="2019" name="Mol. Biol. Evol.">
        <title>Blast fungal genomes show frequent chromosomal changes, gene gains and losses, and effector gene turnover.</title>
        <authorList>
            <person name="Gomez Luciano L.B."/>
            <person name="Jason Tsai I."/>
            <person name="Chuma I."/>
            <person name="Tosa Y."/>
            <person name="Chen Y.H."/>
            <person name="Li J.Y."/>
            <person name="Li M.Y."/>
            <person name="Jade Lu M.Y."/>
            <person name="Nakayashiki H."/>
            <person name="Li W.H."/>
        </authorList>
    </citation>
    <scope>NUCLEOTIDE SEQUENCE [LARGE SCALE GENOMIC DNA]</scope>
    <source>
        <strain evidence="1">MZ5-1-6</strain>
    </source>
</reference>
<name>A0A4P7N3Z8_PYROR</name>
<evidence type="ECO:0000313" key="2">
    <source>
        <dbReference type="Proteomes" id="UP000294847"/>
    </source>
</evidence>
<dbReference type="EMBL" id="CP034205">
    <property type="protein sequence ID" value="QBZ55761.1"/>
    <property type="molecule type" value="Genomic_DNA"/>
</dbReference>
<sequence length="273" mass="29614">MAANYENSAQPVNGVNYQPQVPDTTFGPMIHIYKPRFDQIGLGAFPMVPGLAAQSGFTGNPMTMQAPIGLPAAGAPLFMQPAVHPPMLLPATSGMPFSQPGMAVSAGIGCMSAPPGTLLSTPMPGMFVQGNGGVHPEPACGIGRTGAEYTAEQMDMAYANKSFEPQDFKPADDTPSRMYMCRELDGVWTMRSRFSIDRMAKEWRWHMAPEGYFYAPAKVSRQLSILSKNRSSLLCAGQMDFNQLDLSRKDKEDGRNRTPKMLLTDGIFFGSTG</sequence>
<dbReference type="Proteomes" id="UP000294847">
    <property type="component" value="Chromosome 2"/>
</dbReference>
<protein>
    <submittedName>
        <fullName evidence="1">Uncharacterized protein</fullName>
    </submittedName>
</protein>